<organism evidence="2 3">
    <name type="scientific">Lasallia pustulata</name>
    <dbReference type="NCBI Taxonomy" id="136370"/>
    <lineage>
        <taxon>Eukaryota</taxon>
        <taxon>Fungi</taxon>
        <taxon>Dikarya</taxon>
        <taxon>Ascomycota</taxon>
        <taxon>Pezizomycotina</taxon>
        <taxon>Lecanoromycetes</taxon>
        <taxon>OSLEUM clade</taxon>
        <taxon>Umbilicariomycetidae</taxon>
        <taxon>Umbilicariales</taxon>
        <taxon>Umbilicariaceae</taxon>
        <taxon>Lasallia</taxon>
    </lineage>
</organism>
<dbReference type="EMBL" id="VXIT01000003">
    <property type="protein sequence ID" value="KAA6413846.1"/>
    <property type="molecule type" value="Genomic_DNA"/>
</dbReference>
<accession>A0A5M8PXQ8</accession>
<feature type="compositionally biased region" description="Polar residues" evidence="1">
    <location>
        <begin position="83"/>
        <end position="109"/>
    </location>
</feature>
<evidence type="ECO:0000256" key="1">
    <source>
        <dbReference type="SAM" id="MobiDB-lite"/>
    </source>
</evidence>
<dbReference type="AlphaFoldDB" id="A0A5M8PXQ8"/>
<sequence>MTRRSAWLCIHRVPLGRLLMDRNRTVIPSFPSRLTRPVLLLCAGSRNEPGRGTENEAIVISQRFKVLGLSKQTTTAGPGPAQAPNSTLPTPQSRDSNTPQPRRLVISTT</sequence>
<evidence type="ECO:0000313" key="3">
    <source>
        <dbReference type="Proteomes" id="UP000324767"/>
    </source>
</evidence>
<reference evidence="2 3" key="1">
    <citation type="submission" date="2019-09" db="EMBL/GenBank/DDBJ databases">
        <title>The hologenome of the rock-dwelling lichen Lasallia pustulata.</title>
        <authorList>
            <person name="Greshake Tzovaras B."/>
            <person name="Segers F."/>
            <person name="Bicker A."/>
            <person name="Dal Grande F."/>
            <person name="Otte J."/>
            <person name="Hankeln T."/>
            <person name="Schmitt I."/>
            <person name="Ebersberger I."/>
        </authorList>
    </citation>
    <scope>NUCLEOTIDE SEQUENCE [LARGE SCALE GENOMIC DNA]</scope>
    <source>
        <strain evidence="2">A1-1</strain>
    </source>
</reference>
<proteinExistence type="predicted"/>
<evidence type="ECO:0000313" key="2">
    <source>
        <dbReference type="EMBL" id="KAA6413846.1"/>
    </source>
</evidence>
<dbReference type="Proteomes" id="UP000324767">
    <property type="component" value="Unassembled WGS sequence"/>
</dbReference>
<name>A0A5M8PXQ8_9LECA</name>
<gene>
    <name evidence="2" type="ORF">FRX48_02208</name>
</gene>
<protein>
    <submittedName>
        <fullName evidence="2">Uncharacterized protein</fullName>
    </submittedName>
</protein>
<comment type="caution">
    <text evidence="2">The sequence shown here is derived from an EMBL/GenBank/DDBJ whole genome shotgun (WGS) entry which is preliminary data.</text>
</comment>
<feature type="region of interest" description="Disordered" evidence="1">
    <location>
        <begin position="70"/>
        <end position="109"/>
    </location>
</feature>